<dbReference type="Pfam" id="PF13424">
    <property type="entry name" value="TPR_12"/>
    <property type="match status" value="1"/>
</dbReference>
<dbReference type="Gene3D" id="1.25.40.10">
    <property type="entry name" value="Tetratricopeptide repeat domain"/>
    <property type="match status" value="1"/>
</dbReference>
<protein>
    <submittedName>
        <fullName evidence="1">Tetratricopeptide repeat protein</fullName>
    </submittedName>
</protein>
<accession>A0ABT1QYW3</accession>
<name>A0ABT1QYW3_9GAMM</name>
<proteinExistence type="predicted"/>
<organism evidence="1 2">
    <name type="scientific">Tahibacter harae</name>
    <dbReference type="NCBI Taxonomy" id="2963937"/>
    <lineage>
        <taxon>Bacteria</taxon>
        <taxon>Pseudomonadati</taxon>
        <taxon>Pseudomonadota</taxon>
        <taxon>Gammaproteobacteria</taxon>
        <taxon>Lysobacterales</taxon>
        <taxon>Rhodanobacteraceae</taxon>
        <taxon>Tahibacter</taxon>
    </lineage>
</organism>
<gene>
    <name evidence="1" type="ORF">NM961_22375</name>
</gene>
<evidence type="ECO:0000313" key="2">
    <source>
        <dbReference type="Proteomes" id="UP001165498"/>
    </source>
</evidence>
<reference evidence="1" key="1">
    <citation type="submission" date="2022-07" db="EMBL/GenBank/DDBJ databases">
        <title>Tahibacter sp., a new gammaproteobacterium isolated from the silt sample collected at pig farm.</title>
        <authorList>
            <person name="Chen H."/>
        </authorList>
    </citation>
    <scope>NUCLEOTIDE SEQUENCE</scope>
    <source>
        <strain evidence="1">P2K</strain>
    </source>
</reference>
<dbReference type="EMBL" id="JANFQO010000031">
    <property type="protein sequence ID" value="MCQ4167472.1"/>
    <property type="molecule type" value="Genomic_DNA"/>
</dbReference>
<keyword evidence="2" id="KW-1185">Reference proteome</keyword>
<comment type="caution">
    <text evidence="1">The sequence shown here is derived from an EMBL/GenBank/DDBJ whole genome shotgun (WGS) entry which is preliminary data.</text>
</comment>
<sequence length="354" mass="37107">MAARRGNYDLAAQRLQQSRVLSESVADHLGVAASWANIGVLERMRGRGDAAEAALLRALAIARERDVPWQQSLFLANLVQLKVAQGMHREALRLGEQALHQLQPPAPRDVRAERVLLLELAGARNALGQSAIAQAYAKRALALATEVGDQVMQAIARAALAQVAAATQQPDALALFAAALRDCEQTGQIPRVIYLSAGLARLQRQAGDAAAAQATARHAQELADAARNPSLQAYAAAAQAEAAAALGAIDPALTRLADARLQALGAGDRIGAGHLARERARLGLELGRLDAAGAALLELDAENDTAGDALALAERWRRARGDQAAAAALQARRLELDAQLPAEQRFGAGEAAGL</sequence>
<dbReference type="SUPFAM" id="SSF48452">
    <property type="entry name" value="TPR-like"/>
    <property type="match status" value="1"/>
</dbReference>
<evidence type="ECO:0000313" key="1">
    <source>
        <dbReference type="EMBL" id="MCQ4167472.1"/>
    </source>
</evidence>
<dbReference type="Proteomes" id="UP001165498">
    <property type="component" value="Unassembled WGS sequence"/>
</dbReference>
<dbReference type="InterPro" id="IPR011990">
    <property type="entry name" value="TPR-like_helical_dom_sf"/>
</dbReference>